<proteinExistence type="predicted"/>
<evidence type="ECO:0000313" key="2">
    <source>
        <dbReference type="WBParaSite" id="nRc.2.0.1.t13694-RA"/>
    </source>
</evidence>
<dbReference type="WBParaSite" id="nRc.2.0.1.t13694-RA">
    <property type="protein sequence ID" value="nRc.2.0.1.t13694-RA"/>
    <property type="gene ID" value="nRc.2.0.1.g13694"/>
</dbReference>
<keyword evidence="1" id="KW-1185">Reference proteome</keyword>
<dbReference type="AlphaFoldDB" id="A0A915IIQ2"/>
<evidence type="ECO:0000313" key="1">
    <source>
        <dbReference type="Proteomes" id="UP000887565"/>
    </source>
</evidence>
<dbReference type="Proteomes" id="UP000887565">
    <property type="component" value="Unplaced"/>
</dbReference>
<name>A0A915IIQ2_ROMCU</name>
<protein>
    <submittedName>
        <fullName evidence="2">Uncharacterized protein</fullName>
    </submittedName>
</protein>
<sequence length="433" mass="47757">MEHDIIKAKDISQVQEYHKTIWEYLKCLGISDVRRESLNAFLFGMLRTATDLETYVAYKPNGKKFSMEALLLKHGKSQYLLTVDATRENQPNLGSLHTFSNKKNRILHLNIPVSGGQLEISTSATSLQEAALIYDFEECGGFHIKNTLQQALENNNIEQVGHLKENLEQIQVTGQKHGVLIYIIAPTAEKNIAEIITDFGAFDETHSLSIAYDLEAKQIALFGLDPKTAKLDTENVESVCQRGSRRKRGSSSACSFLYNEEEDQMKIIDKIIKETIETKNPALKEHLSLIYELTGKIQMGFLARDFVGDLVQGDTKALVRDGFFFGGNLLAQKVGSMAAVYGAKVASKALSRSIVSFGLCLPKLAFDGYMAYQMVQQISNKDTVGAVTTGLIHNSTNGEYGLNVLAEMSGKDVKLKLQAMPNKAAGTATSLGK</sequence>
<reference evidence="2" key="1">
    <citation type="submission" date="2022-11" db="UniProtKB">
        <authorList>
            <consortium name="WormBaseParasite"/>
        </authorList>
    </citation>
    <scope>IDENTIFICATION</scope>
</reference>
<organism evidence="1 2">
    <name type="scientific">Romanomermis culicivorax</name>
    <name type="common">Nematode worm</name>
    <dbReference type="NCBI Taxonomy" id="13658"/>
    <lineage>
        <taxon>Eukaryota</taxon>
        <taxon>Metazoa</taxon>
        <taxon>Ecdysozoa</taxon>
        <taxon>Nematoda</taxon>
        <taxon>Enoplea</taxon>
        <taxon>Dorylaimia</taxon>
        <taxon>Mermithida</taxon>
        <taxon>Mermithoidea</taxon>
        <taxon>Mermithidae</taxon>
        <taxon>Romanomermis</taxon>
    </lineage>
</organism>
<accession>A0A915IIQ2</accession>